<evidence type="ECO:0000256" key="1">
    <source>
        <dbReference type="ARBA" id="ARBA00007689"/>
    </source>
</evidence>
<feature type="domain" description="YCII-related" evidence="2">
    <location>
        <begin position="29"/>
        <end position="107"/>
    </location>
</feature>
<dbReference type="Proteomes" id="UP001500363">
    <property type="component" value="Unassembled WGS sequence"/>
</dbReference>
<dbReference type="InterPro" id="IPR005545">
    <property type="entry name" value="YCII"/>
</dbReference>
<evidence type="ECO:0000259" key="2">
    <source>
        <dbReference type="Pfam" id="PF03795"/>
    </source>
</evidence>
<evidence type="ECO:0000313" key="3">
    <source>
        <dbReference type="EMBL" id="GAA1543653.1"/>
    </source>
</evidence>
<reference evidence="3 4" key="1">
    <citation type="journal article" date="2019" name="Int. J. Syst. Evol. Microbiol.">
        <title>The Global Catalogue of Microorganisms (GCM) 10K type strain sequencing project: providing services to taxonomists for standard genome sequencing and annotation.</title>
        <authorList>
            <consortium name="The Broad Institute Genomics Platform"/>
            <consortium name="The Broad Institute Genome Sequencing Center for Infectious Disease"/>
            <person name="Wu L."/>
            <person name="Ma J."/>
        </authorList>
    </citation>
    <scope>NUCLEOTIDE SEQUENCE [LARGE SCALE GENOMIC DNA]</scope>
    <source>
        <strain evidence="3 4">JCM 14303</strain>
    </source>
</reference>
<dbReference type="PANTHER" id="PTHR35174">
    <property type="entry name" value="BLL7171 PROTEIN-RELATED"/>
    <property type="match status" value="1"/>
</dbReference>
<dbReference type="PANTHER" id="PTHR35174:SF3">
    <property type="entry name" value="BLL7171 PROTEIN"/>
    <property type="match status" value="1"/>
</dbReference>
<keyword evidence="4" id="KW-1185">Reference proteome</keyword>
<protein>
    <submittedName>
        <fullName evidence="3">YciI family protein</fullName>
    </submittedName>
</protein>
<dbReference type="EMBL" id="BAAANC010000003">
    <property type="protein sequence ID" value="GAA1543653.1"/>
    <property type="molecule type" value="Genomic_DNA"/>
</dbReference>
<organism evidence="3 4">
    <name type="scientific">Kribbella lupini</name>
    <dbReference type="NCBI Taxonomy" id="291602"/>
    <lineage>
        <taxon>Bacteria</taxon>
        <taxon>Bacillati</taxon>
        <taxon>Actinomycetota</taxon>
        <taxon>Actinomycetes</taxon>
        <taxon>Propionibacteriales</taxon>
        <taxon>Kribbellaceae</taxon>
        <taxon>Kribbella</taxon>
    </lineage>
</organism>
<proteinExistence type="inferred from homology"/>
<name>A0ABN2BPV7_9ACTN</name>
<gene>
    <name evidence="3" type="ORF">GCM10009741_53650</name>
</gene>
<dbReference type="SUPFAM" id="SSF54909">
    <property type="entry name" value="Dimeric alpha+beta barrel"/>
    <property type="match status" value="1"/>
</dbReference>
<comment type="similarity">
    <text evidence="1">Belongs to the YciI family.</text>
</comment>
<dbReference type="InterPro" id="IPR011008">
    <property type="entry name" value="Dimeric_a/b-barrel"/>
</dbReference>
<accession>A0ABN2BPV7</accession>
<dbReference type="Pfam" id="PF03795">
    <property type="entry name" value="YCII"/>
    <property type="match status" value="1"/>
</dbReference>
<sequence>METEMTKFLLIVDYNGGAIETPMTEWAPEDVKAHMDYYDKLNADLRASGELIGGEALTGPDLAKSVTSDGVSAPVITDGPFLESKELLAGFQVIDVESEERAIEIAALVSQVPGPGGVPLQQPIGVRRVMQEADFQELNPLG</sequence>
<dbReference type="Gene3D" id="3.30.70.1060">
    <property type="entry name" value="Dimeric alpha+beta barrel"/>
    <property type="match status" value="1"/>
</dbReference>
<evidence type="ECO:0000313" key="4">
    <source>
        <dbReference type="Proteomes" id="UP001500363"/>
    </source>
</evidence>
<comment type="caution">
    <text evidence="3">The sequence shown here is derived from an EMBL/GenBank/DDBJ whole genome shotgun (WGS) entry which is preliminary data.</text>
</comment>